<feature type="transmembrane region" description="Helical" evidence="7">
    <location>
        <begin position="91"/>
        <end position="113"/>
    </location>
</feature>
<dbReference type="OrthoDB" id="544685at2759"/>
<feature type="region of interest" description="Disordered" evidence="6">
    <location>
        <begin position="22"/>
        <end position="66"/>
    </location>
</feature>
<dbReference type="Pfam" id="PF00924">
    <property type="entry name" value="MS_channel_2nd"/>
    <property type="match status" value="1"/>
</dbReference>
<feature type="region of interest" description="Disordered" evidence="6">
    <location>
        <begin position="284"/>
        <end position="316"/>
    </location>
</feature>
<dbReference type="Proteomes" id="UP000298030">
    <property type="component" value="Unassembled WGS sequence"/>
</dbReference>
<name>A0A4Y7TV77_COPMI</name>
<feature type="transmembrane region" description="Helical" evidence="7">
    <location>
        <begin position="441"/>
        <end position="461"/>
    </location>
</feature>
<dbReference type="Gene3D" id="2.30.30.60">
    <property type="match status" value="1"/>
</dbReference>
<dbReference type="SUPFAM" id="SSF50182">
    <property type="entry name" value="Sm-like ribonucleoproteins"/>
    <property type="match status" value="1"/>
</dbReference>
<keyword evidence="3" id="KW-0106">Calcium</keyword>
<evidence type="ECO:0000256" key="7">
    <source>
        <dbReference type="SAM" id="Phobius"/>
    </source>
</evidence>
<feature type="transmembrane region" description="Helical" evidence="7">
    <location>
        <begin position="180"/>
        <end position="198"/>
    </location>
</feature>
<feature type="compositionally biased region" description="Low complexity" evidence="6">
    <location>
        <begin position="37"/>
        <end position="48"/>
    </location>
</feature>
<evidence type="ECO:0000256" key="6">
    <source>
        <dbReference type="SAM" id="MobiDB-lite"/>
    </source>
</evidence>
<dbReference type="InterPro" id="IPR002048">
    <property type="entry name" value="EF_hand_dom"/>
</dbReference>
<keyword evidence="4 7" id="KW-1133">Transmembrane helix</keyword>
<protein>
    <recommendedName>
        <fullName evidence="8">EF-hand domain-containing protein</fullName>
    </recommendedName>
</protein>
<feature type="compositionally biased region" description="Acidic residues" evidence="6">
    <location>
        <begin position="49"/>
        <end position="63"/>
    </location>
</feature>
<dbReference type="InterPro" id="IPR018247">
    <property type="entry name" value="EF_Hand_1_Ca_BS"/>
</dbReference>
<reference evidence="9 10" key="1">
    <citation type="journal article" date="2019" name="Nat. Ecol. Evol.">
        <title>Megaphylogeny resolves global patterns of mushroom evolution.</title>
        <authorList>
            <person name="Varga T."/>
            <person name="Krizsan K."/>
            <person name="Foldi C."/>
            <person name="Dima B."/>
            <person name="Sanchez-Garcia M."/>
            <person name="Sanchez-Ramirez S."/>
            <person name="Szollosi G.J."/>
            <person name="Szarkandi J.G."/>
            <person name="Papp V."/>
            <person name="Albert L."/>
            <person name="Andreopoulos W."/>
            <person name="Angelini C."/>
            <person name="Antonin V."/>
            <person name="Barry K.W."/>
            <person name="Bougher N.L."/>
            <person name="Buchanan P."/>
            <person name="Buyck B."/>
            <person name="Bense V."/>
            <person name="Catcheside P."/>
            <person name="Chovatia M."/>
            <person name="Cooper J."/>
            <person name="Damon W."/>
            <person name="Desjardin D."/>
            <person name="Finy P."/>
            <person name="Geml J."/>
            <person name="Haridas S."/>
            <person name="Hughes K."/>
            <person name="Justo A."/>
            <person name="Karasinski D."/>
            <person name="Kautmanova I."/>
            <person name="Kiss B."/>
            <person name="Kocsube S."/>
            <person name="Kotiranta H."/>
            <person name="LaButti K.M."/>
            <person name="Lechner B.E."/>
            <person name="Liimatainen K."/>
            <person name="Lipzen A."/>
            <person name="Lukacs Z."/>
            <person name="Mihaltcheva S."/>
            <person name="Morgado L.N."/>
            <person name="Niskanen T."/>
            <person name="Noordeloos M.E."/>
            <person name="Ohm R.A."/>
            <person name="Ortiz-Santana B."/>
            <person name="Ovrebo C."/>
            <person name="Racz N."/>
            <person name="Riley R."/>
            <person name="Savchenko A."/>
            <person name="Shiryaev A."/>
            <person name="Soop K."/>
            <person name="Spirin V."/>
            <person name="Szebenyi C."/>
            <person name="Tomsovsky M."/>
            <person name="Tulloss R.E."/>
            <person name="Uehling J."/>
            <person name="Grigoriev I.V."/>
            <person name="Vagvolgyi C."/>
            <person name="Papp T."/>
            <person name="Martin F.M."/>
            <person name="Miettinen O."/>
            <person name="Hibbett D.S."/>
            <person name="Nagy L.G."/>
        </authorList>
    </citation>
    <scope>NUCLEOTIDE SEQUENCE [LARGE SCALE GENOMIC DNA]</scope>
    <source>
        <strain evidence="9 10">FP101781</strain>
    </source>
</reference>
<keyword evidence="10" id="KW-1185">Reference proteome</keyword>
<evidence type="ECO:0000313" key="9">
    <source>
        <dbReference type="EMBL" id="TEB37522.1"/>
    </source>
</evidence>
<dbReference type="EMBL" id="QPFP01000004">
    <property type="protein sequence ID" value="TEB37522.1"/>
    <property type="molecule type" value="Genomic_DNA"/>
</dbReference>
<evidence type="ECO:0000313" key="10">
    <source>
        <dbReference type="Proteomes" id="UP000298030"/>
    </source>
</evidence>
<dbReference type="GO" id="GO:0016020">
    <property type="term" value="C:membrane"/>
    <property type="evidence" value="ECO:0007669"/>
    <property type="project" value="UniProtKB-SubCell"/>
</dbReference>
<dbReference type="InterPro" id="IPR023408">
    <property type="entry name" value="MscS_beta-dom_sf"/>
</dbReference>
<gene>
    <name evidence="9" type="ORF">FA13DRAFT_914483</name>
</gene>
<dbReference type="PANTHER" id="PTHR31323">
    <property type="entry name" value="MECHANOSENSITIVE ION CHANNEL PROTEIN MSY2"/>
    <property type="match status" value="1"/>
</dbReference>
<dbReference type="SUPFAM" id="SSF47473">
    <property type="entry name" value="EF-hand"/>
    <property type="match status" value="1"/>
</dbReference>
<proteinExistence type="predicted"/>
<feature type="compositionally biased region" description="Low complexity" evidence="6">
    <location>
        <begin position="674"/>
        <end position="687"/>
    </location>
</feature>
<dbReference type="STRING" id="71717.A0A4Y7TV77"/>
<dbReference type="GO" id="GO:0005509">
    <property type="term" value="F:calcium ion binding"/>
    <property type="evidence" value="ECO:0007669"/>
    <property type="project" value="InterPro"/>
</dbReference>
<keyword evidence="2 7" id="KW-0812">Transmembrane</keyword>
<feature type="transmembrane region" description="Helical" evidence="7">
    <location>
        <begin position="467"/>
        <end position="485"/>
    </location>
</feature>
<dbReference type="GO" id="GO:0005262">
    <property type="term" value="F:calcium channel activity"/>
    <property type="evidence" value="ECO:0007669"/>
    <property type="project" value="TreeGrafter"/>
</dbReference>
<evidence type="ECO:0000256" key="5">
    <source>
        <dbReference type="ARBA" id="ARBA00023136"/>
    </source>
</evidence>
<dbReference type="Pfam" id="PF25886">
    <property type="entry name" value="Msy1"/>
    <property type="match status" value="1"/>
</dbReference>
<evidence type="ECO:0000259" key="8">
    <source>
        <dbReference type="PROSITE" id="PS50222"/>
    </source>
</evidence>
<sequence>MPPKISEPLPLDPLRIDTEAEANAIHHKLAQEEGDSPDSSSDSDGTIETIDDEDFDWDRDDESPDHKAEIQAKRGRAIWLAFMKLSRPIRVFLVAFLGVSILITPLIIVNVRFRSSPVHIHVHVWSLWFTINWATSCGTYLLVDGLPHLVIALTSLFGGSVERFKMQTELVMAVNSWLKLALDIVWAWVALSVIRAVYHPPGSYWSVINQVMQALFAAGMVILAEKLFLHFVAITFHQQALADRLEENRLALRALDHLSRPPYVRKGDSGKKSTFGSSADLLNSAGHGHKPSSSYSEVNTHRKQGSKSAPSIFSPAGRKGRNVANVIVDQLGGAIGQVALKNSKFNKVVDLSGLTSARRLARKLFASLCDVYPPRSHLIVEDFYPYFRSTAEAHEAFGCFDKDGNGDITKREMRESVQRIYRERKALVASLKDVGSIVAKLDGVCLVIALLIVLFICLLIFKKGNALSSLVPLATVVLGFSFVFGNSAQTLFESLIFIFSTHVFDVGDLVMIDDQIMFVKEFGLFATTFRRVDGQEVVAPNSLLSSSKLVHNLRRSKSMWETTSLMVSYNTPMEVLEQLKQKLAEYMATNSREWSNFALNIDKMEFQNALHLNVHMEHRPNWQDWGGRWTRRNAFMRYLKAILEDLGVRYTMPVQPVLLPSSTDRPPIPHINVSSSSRSSTLSGQTSVNDMGHLSGDMRRRASGVPSFRPGVPSFGQTA</sequence>
<evidence type="ECO:0000256" key="1">
    <source>
        <dbReference type="ARBA" id="ARBA00004370"/>
    </source>
</evidence>
<comment type="caution">
    <text evidence="9">The sequence shown here is derived from an EMBL/GenBank/DDBJ whole genome shotgun (WGS) entry which is preliminary data.</text>
</comment>
<dbReference type="PROSITE" id="PS00018">
    <property type="entry name" value="EF_HAND_1"/>
    <property type="match status" value="1"/>
</dbReference>
<dbReference type="InterPro" id="IPR058650">
    <property type="entry name" value="Msy1/2-like"/>
</dbReference>
<dbReference type="PANTHER" id="PTHR31323:SF11">
    <property type="entry name" value="EF-HAND DOMAIN-CONTAINING PROTEIN"/>
    <property type="match status" value="1"/>
</dbReference>
<organism evidence="9 10">
    <name type="scientific">Coprinellus micaceus</name>
    <name type="common">Glistening ink-cap mushroom</name>
    <name type="synonym">Coprinus micaceus</name>
    <dbReference type="NCBI Taxonomy" id="71717"/>
    <lineage>
        <taxon>Eukaryota</taxon>
        <taxon>Fungi</taxon>
        <taxon>Dikarya</taxon>
        <taxon>Basidiomycota</taxon>
        <taxon>Agaricomycotina</taxon>
        <taxon>Agaricomycetes</taxon>
        <taxon>Agaricomycetidae</taxon>
        <taxon>Agaricales</taxon>
        <taxon>Agaricineae</taxon>
        <taxon>Psathyrellaceae</taxon>
        <taxon>Coprinellus</taxon>
    </lineage>
</organism>
<keyword evidence="5 7" id="KW-0472">Membrane</keyword>
<dbReference type="InterPro" id="IPR010920">
    <property type="entry name" value="LSM_dom_sf"/>
</dbReference>
<evidence type="ECO:0000256" key="2">
    <source>
        <dbReference type="ARBA" id="ARBA00022692"/>
    </source>
</evidence>
<dbReference type="Gene3D" id="1.10.238.10">
    <property type="entry name" value="EF-hand"/>
    <property type="match status" value="1"/>
</dbReference>
<dbReference type="PROSITE" id="PS50222">
    <property type="entry name" value="EF_HAND_2"/>
    <property type="match status" value="1"/>
</dbReference>
<comment type="subcellular location">
    <subcellularLocation>
        <location evidence="1">Membrane</location>
    </subcellularLocation>
</comment>
<dbReference type="InterPro" id="IPR011992">
    <property type="entry name" value="EF-hand-dom_pair"/>
</dbReference>
<evidence type="ECO:0000256" key="3">
    <source>
        <dbReference type="ARBA" id="ARBA00022837"/>
    </source>
</evidence>
<dbReference type="InterPro" id="IPR006685">
    <property type="entry name" value="MscS_channel_2nd"/>
</dbReference>
<feature type="region of interest" description="Disordered" evidence="6">
    <location>
        <begin position="659"/>
        <end position="719"/>
    </location>
</feature>
<evidence type="ECO:0000256" key="4">
    <source>
        <dbReference type="ARBA" id="ARBA00022989"/>
    </source>
</evidence>
<feature type="domain" description="EF-hand" evidence="8">
    <location>
        <begin position="388"/>
        <end position="423"/>
    </location>
</feature>
<dbReference type="AlphaFoldDB" id="A0A4Y7TV77"/>
<accession>A0A4Y7TV77</accession>
<dbReference type="GO" id="GO:0006874">
    <property type="term" value="P:intracellular calcium ion homeostasis"/>
    <property type="evidence" value="ECO:0007669"/>
    <property type="project" value="TreeGrafter"/>
</dbReference>